<gene>
    <name evidence="4" type="ORF">HHL11_10165</name>
</gene>
<dbReference type="Pfam" id="PF00583">
    <property type="entry name" value="Acetyltransf_1"/>
    <property type="match status" value="1"/>
</dbReference>
<dbReference type="InterPro" id="IPR000182">
    <property type="entry name" value="GNAT_dom"/>
</dbReference>
<keyword evidence="1 4" id="KW-0808">Transferase</keyword>
<protein>
    <submittedName>
        <fullName evidence="4">GNAT family N-acetyltransferase</fullName>
    </submittedName>
</protein>
<dbReference type="GO" id="GO:0016747">
    <property type="term" value="F:acyltransferase activity, transferring groups other than amino-acyl groups"/>
    <property type="evidence" value="ECO:0007669"/>
    <property type="project" value="InterPro"/>
</dbReference>
<reference evidence="4 5" key="1">
    <citation type="submission" date="2020-04" db="EMBL/GenBank/DDBJ databases">
        <title>Ramlibacter sp. G-1-2-2 isolated from soil.</title>
        <authorList>
            <person name="Dahal R.H."/>
        </authorList>
    </citation>
    <scope>NUCLEOTIDE SEQUENCE [LARGE SCALE GENOMIC DNA]</scope>
    <source>
        <strain evidence="4 5">G-1-2-2</strain>
    </source>
</reference>
<dbReference type="SUPFAM" id="SSF55729">
    <property type="entry name" value="Acyl-CoA N-acyltransferases (Nat)"/>
    <property type="match status" value="1"/>
</dbReference>
<dbReference type="RefSeq" id="WP_169418273.1">
    <property type="nucleotide sequence ID" value="NZ_JABBFX010000001.1"/>
</dbReference>
<dbReference type="PANTHER" id="PTHR43877">
    <property type="entry name" value="AMINOALKYLPHOSPHONATE N-ACETYLTRANSFERASE-RELATED-RELATED"/>
    <property type="match status" value="1"/>
</dbReference>
<feature type="domain" description="N-acetyltransferase" evidence="3">
    <location>
        <begin position="4"/>
        <end position="163"/>
    </location>
</feature>
<dbReference type="InterPro" id="IPR016181">
    <property type="entry name" value="Acyl_CoA_acyltransferase"/>
</dbReference>
<name>A0A848H0L5_9BURK</name>
<dbReference type="Proteomes" id="UP000541185">
    <property type="component" value="Unassembled WGS sequence"/>
</dbReference>
<sequence length="164" mass="18270">MPEFTLRRATAADADVLAAFNIAMAHETEGKRLLPAVIGAGVRRMLAEPALGFYLVAQAQGEVVGGLMVTTELSDWRNGRFWWIQSVYVQPAWRRRGVFRALYAHLGELATREPDVCGFRLYVERENANAQATYRSLGMEGTDYLLFEQLKAGVVYLEGQAVKG</sequence>
<accession>A0A848H0L5</accession>
<dbReference type="InterPro" id="IPR050832">
    <property type="entry name" value="Bact_Acetyltransf"/>
</dbReference>
<evidence type="ECO:0000256" key="1">
    <source>
        <dbReference type="ARBA" id="ARBA00022679"/>
    </source>
</evidence>
<keyword evidence="5" id="KW-1185">Reference proteome</keyword>
<dbReference type="PANTHER" id="PTHR43877:SF1">
    <property type="entry name" value="ACETYLTRANSFERASE"/>
    <property type="match status" value="1"/>
</dbReference>
<dbReference type="Gene3D" id="3.40.630.30">
    <property type="match status" value="1"/>
</dbReference>
<organism evidence="4 5">
    <name type="scientific">Ramlibacter agri</name>
    <dbReference type="NCBI Taxonomy" id="2728837"/>
    <lineage>
        <taxon>Bacteria</taxon>
        <taxon>Pseudomonadati</taxon>
        <taxon>Pseudomonadota</taxon>
        <taxon>Betaproteobacteria</taxon>
        <taxon>Burkholderiales</taxon>
        <taxon>Comamonadaceae</taxon>
        <taxon>Ramlibacter</taxon>
    </lineage>
</organism>
<proteinExistence type="predicted"/>
<evidence type="ECO:0000313" key="5">
    <source>
        <dbReference type="Proteomes" id="UP000541185"/>
    </source>
</evidence>
<evidence type="ECO:0000313" key="4">
    <source>
        <dbReference type="EMBL" id="NML44114.1"/>
    </source>
</evidence>
<dbReference type="CDD" id="cd04301">
    <property type="entry name" value="NAT_SF"/>
    <property type="match status" value="1"/>
</dbReference>
<evidence type="ECO:0000256" key="2">
    <source>
        <dbReference type="ARBA" id="ARBA00023315"/>
    </source>
</evidence>
<keyword evidence="2" id="KW-0012">Acyltransferase</keyword>
<dbReference type="EMBL" id="JABBFX010000001">
    <property type="protein sequence ID" value="NML44114.1"/>
    <property type="molecule type" value="Genomic_DNA"/>
</dbReference>
<comment type="caution">
    <text evidence="4">The sequence shown here is derived from an EMBL/GenBank/DDBJ whole genome shotgun (WGS) entry which is preliminary data.</text>
</comment>
<dbReference type="AlphaFoldDB" id="A0A848H0L5"/>
<dbReference type="PROSITE" id="PS51186">
    <property type="entry name" value="GNAT"/>
    <property type="match status" value="1"/>
</dbReference>
<evidence type="ECO:0000259" key="3">
    <source>
        <dbReference type="PROSITE" id="PS51186"/>
    </source>
</evidence>